<keyword evidence="3" id="KW-1185">Reference proteome</keyword>
<dbReference type="InterPro" id="IPR050570">
    <property type="entry name" value="Cell_wall_metabolism_enzyme"/>
</dbReference>
<dbReference type="AlphaFoldDB" id="F5XMI4"/>
<dbReference type="InterPro" id="IPR011055">
    <property type="entry name" value="Dup_hybrid_motif"/>
</dbReference>
<evidence type="ECO:0000313" key="2">
    <source>
        <dbReference type="EMBL" id="BAK36441.1"/>
    </source>
</evidence>
<accession>F5XMI4</accession>
<organism evidence="2 3">
    <name type="scientific">Microlunatus phosphovorus (strain ATCC 700054 / DSM 10555 / JCM 9379 / NBRC 101784 / NCIMB 13414 / VKM Ac-1990 / NM-1)</name>
    <dbReference type="NCBI Taxonomy" id="1032480"/>
    <lineage>
        <taxon>Bacteria</taxon>
        <taxon>Bacillati</taxon>
        <taxon>Actinomycetota</taxon>
        <taxon>Actinomycetes</taxon>
        <taxon>Propionibacteriales</taxon>
        <taxon>Propionibacteriaceae</taxon>
        <taxon>Microlunatus</taxon>
    </lineage>
</organism>
<gene>
    <name evidence="2" type="ordered locus">MLP_34270</name>
</gene>
<dbReference type="EMBL" id="AP012204">
    <property type="protein sequence ID" value="BAK36441.1"/>
    <property type="molecule type" value="Genomic_DNA"/>
</dbReference>
<name>F5XMI4_MICPN</name>
<dbReference type="CDD" id="cd12797">
    <property type="entry name" value="M23_peptidase"/>
    <property type="match status" value="1"/>
</dbReference>
<dbReference type="PANTHER" id="PTHR21666:SF270">
    <property type="entry name" value="MUREIN HYDROLASE ACTIVATOR ENVC"/>
    <property type="match status" value="1"/>
</dbReference>
<dbReference type="HOGENOM" id="CLU_161316_0_0_11"/>
<proteinExistence type="predicted"/>
<sequence length="127" mass="13251">MTVKVDHEARRSQLALVPYALGQAARVRAGVGAIAGNHVVLRVGPDGPYVLLAHLRAGTVRVGLGDVVTVGQQIGECGNSGNSTEPHVHVQATDSVRWDAAVGLPIVFRRSSGGEAWVPAESEIVDV</sequence>
<dbReference type="eggNOG" id="COG0739">
    <property type="taxonomic scope" value="Bacteria"/>
</dbReference>
<dbReference type="Pfam" id="PF01551">
    <property type="entry name" value="Peptidase_M23"/>
    <property type="match status" value="1"/>
</dbReference>
<dbReference type="STRING" id="1032480.MLP_34270"/>
<reference evidence="2 3" key="1">
    <citation type="submission" date="2011-05" db="EMBL/GenBank/DDBJ databases">
        <title>Whole genome sequence of Microlunatus phosphovorus NM-1.</title>
        <authorList>
            <person name="Hosoyama A."/>
            <person name="Sasaki K."/>
            <person name="Harada T."/>
            <person name="Igarashi R."/>
            <person name="Kawakoshi A."/>
            <person name="Sasagawa M."/>
            <person name="Fukada J."/>
            <person name="Nakamura S."/>
            <person name="Katano Y."/>
            <person name="Hanada S."/>
            <person name="Kamagata Y."/>
            <person name="Nakamura N."/>
            <person name="Yamazaki S."/>
            <person name="Fujita N."/>
        </authorList>
    </citation>
    <scope>NUCLEOTIDE SEQUENCE [LARGE SCALE GENOMIC DNA]</scope>
    <source>
        <strain evidence="3">ATCC 700054 / DSM 10555 / JCM 9379 / NBRC 101784 / NCIMB 13414 / VKM Ac-1990 / NM-1</strain>
    </source>
</reference>
<dbReference type="PANTHER" id="PTHR21666">
    <property type="entry name" value="PEPTIDASE-RELATED"/>
    <property type="match status" value="1"/>
</dbReference>
<feature type="domain" description="M23ase beta-sheet core" evidence="1">
    <location>
        <begin position="28"/>
        <end position="92"/>
    </location>
</feature>
<evidence type="ECO:0000259" key="1">
    <source>
        <dbReference type="Pfam" id="PF01551"/>
    </source>
</evidence>
<dbReference type="KEGG" id="mph:MLP_34270"/>
<dbReference type="Gene3D" id="2.70.70.10">
    <property type="entry name" value="Glucose Permease (Domain IIA)"/>
    <property type="match status" value="1"/>
</dbReference>
<evidence type="ECO:0000313" key="3">
    <source>
        <dbReference type="Proteomes" id="UP000007947"/>
    </source>
</evidence>
<dbReference type="SUPFAM" id="SSF51261">
    <property type="entry name" value="Duplicated hybrid motif"/>
    <property type="match status" value="1"/>
</dbReference>
<dbReference type="Proteomes" id="UP000007947">
    <property type="component" value="Chromosome"/>
</dbReference>
<protein>
    <submittedName>
        <fullName evidence="2">Peptidase M23 family protein</fullName>
    </submittedName>
</protein>
<dbReference type="RefSeq" id="WP_013864299.1">
    <property type="nucleotide sequence ID" value="NC_015635.1"/>
</dbReference>
<dbReference type="GO" id="GO:0004222">
    <property type="term" value="F:metalloendopeptidase activity"/>
    <property type="evidence" value="ECO:0007669"/>
    <property type="project" value="TreeGrafter"/>
</dbReference>
<dbReference type="InterPro" id="IPR016047">
    <property type="entry name" value="M23ase_b-sheet_dom"/>
</dbReference>